<evidence type="ECO:0000313" key="5">
    <source>
        <dbReference type="Proteomes" id="UP001597297"/>
    </source>
</evidence>
<feature type="transmembrane region" description="Helical" evidence="2">
    <location>
        <begin position="318"/>
        <end position="338"/>
    </location>
</feature>
<dbReference type="InterPro" id="IPR011009">
    <property type="entry name" value="Kinase-like_dom_sf"/>
</dbReference>
<feature type="compositionally biased region" description="Polar residues" evidence="1">
    <location>
        <begin position="373"/>
        <end position="382"/>
    </location>
</feature>
<sequence length="590" mass="64688">MDEERYEFTRIIGKGRTGGVYEATDHQLERKVAIRRFYSAKGDTSVNGWEETFTNLTHNLSSLLHPNLLGILEAGVDEDGAYLIYPFIEGDTLSKHVDKGPLEETEVYEMAAQLLDALQLAHNNGFIHGAMSTGSITLTPRARGGYTAIINDLGLSRLAPLIQGIESAYARMADPVIMPPEMFEDKEATSQSDLYMLGHLIYLSLIGGHPFAEIDLAELSRAHRDGTLPPITDYRSDLCPKFIEWIAKLTESNVKKRFSGASEALHRLPTLTPKEQRNSSRTAPPQLVVPKLPNKIIHTATVETLPVYIPTKKSGTKLMIAIGSFAAILLIGLVALMGSGNNSSKPVTLADNQQTAGNSTPATTLDKDKLVPVNNTPSSGVEETSLPPILSERKIVRYSNPLNAPIGKPLLNITNTQCDDWIVYQGKSLTKETSSHPKGDIIQTTSNIGSFVHLKKPIGLVRFHQIGVKRDKVPALHANTKHCDLDPGEGWKVKLVAPDTLANQKIQVQTHFTTWNCDGIITYKDNNGKIIGKPKRYGSERTNTSFGTSDILSNLEPNEEFFIEITASEPKSGDNLGLSLNGLKIKILDL</sequence>
<name>A0ABW5E4Q9_9BACT</name>
<keyword evidence="5" id="KW-1185">Reference proteome</keyword>
<accession>A0ABW5E4Q9</accession>
<keyword evidence="4" id="KW-0418">Kinase</keyword>
<keyword evidence="2" id="KW-0812">Transmembrane</keyword>
<dbReference type="GO" id="GO:0004674">
    <property type="term" value="F:protein serine/threonine kinase activity"/>
    <property type="evidence" value="ECO:0007669"/>
    <property type="project" value="UniProtKB-KW"/>
</dbReference>
<dbReference type="InterPro" id="IPR053235">
    <property type="entry name" value="Ser_Thr_kinase"/>
</dbReference>
<reference evidence="5" key="1">
    <citation type="journal article" date="2019" name="Int. J. Syst. Evol. Microbiol.">
        <title>The Global Catalogue of Microorganisms (GCM) 10K type strain sequencing project: providing services to taxonomists for standard genome sequencing and annotation.</title>
        <authorList>
            <consortium name="The Broad Institute Genomics Platform"/>
            <consortium name="The Broad Institute Genome Sequencing Center for Infectious Disease"/>
            <person name="Wu L."/>
            <person name="Ma J."/>
        </authorList>
    </citation>
    <scope>NUCLEOTIDE SEQUENCE [LARGE SCALE GENOMIC DNA]</scope>
    <source>
        <strain evidence="5">JCM 16545</strain>
    </source>
</reference>
<dbReference type="PROSITE" id="PS50011">
    <property type="entry name" value="PROTEIN_KINASE_DOM"/>
    <property type="match status" value="1"/>
</dbReference>
<comment type="caution">
    <text evidence="4">The sequence shown here is derived from an EMBL/GenBank/DDBJ whole genome shotgun (WGS) entry which is preliminary data.</text>
</comment>
<feature type="compositionally biased region" description="Polar residues" evidence="1">
    <location>
        <begin position="345"/>
        <end position="363"/>
    </location>
</feature>
<dbReference type="Proteomes" id="UP001597297">
    <property type="component" value="Unassembled WGS sequence"/>
</dbReference>
<dbReference type="Gene3D" id="3.30.200.20">
    <property type="entry name" value="Phosphorylase Kinase, domain 1"/>
    <property type="match status" value="1"/>
</dbReference>
<evidence type="ECO:0000313" key="4">
    <source>
        <dbReference type="EMBL" id="MFD2276243.1"/>
    </source>
</evidence>
<dbReference type="Gene3D" id="1.10.510.10">
    <property type="entry name" value="Transferase(Phosphotransferase) domain 1"/>
    <property type="match status" value="1"/>
</dbReference>
<organism evidence="4 5">
    <name type="scientific">Rubritalea spongiae</name>
    <dbReference type="NCBI Taxonomy" id="430797"/>
    <lineage>
        <taxon>Bacteria</taxon>
        <taxon>Pseudomonadati</taxon>
        <taxon>Verrucomicrobiota</taxon>
        <taxon>Verrucomicrobiia</taxon>
        <taxon>Verrucomicrobiales</taxon>
        <taxon>Rubritaleaceae</taxon>
        <taxon>Rubritalea</taxon>
    </lineage>
</organism>
<evidence type="ECO:0000256" key="1">
    <source>
        <dbReference type="SAM" id="MobiDB-lite"/>
    </source>
</evidence>
<evidence type="ECO:0000259" key="3">
    <source>
        <dbReference type="PROSITE" id="PS50011"/>
    </source>
</evidence>
<proteinExistence type="predicted"/>
<dbReference type="EMBL" id="JBHUJC010000020">
    <property type="protein sequence ID" value="MFD2276243.1"/>
    <property type="molecule type" value="Genomic_DNA"/>
</dbReference>
<dbReference type="RefSeq" id="WP_377094418.1">
    <property type="nucleotide sequence ID" value="NZ_JBHSJM010000001.1"/>
</dbReference>
<feature type="region of interest" description="Disordered" evidence="1">
    <location>
        <begin position="267"/>
        <end position="286"/>
    </location>
</feature>
<evidence type="ECO:0000256" key="2">
    <source>
        <dbReference type="SAM" id="Phobius"/>
    </source>
</evidence>
<dbReference type="SUPFAM" id="SSF56112">
    <property type="entry name" value="Protein kinase-like (PK-like)"/>
    <property type="match status" value="1"/>
</dbReference>
<keyword evidence="4" id="KW-0808">Transferase</keyword>
<protein>
    <submittedName>
        <fullName evidence="4">Serine/threonine protein kinase</fullName>
    </submittedName>
</protein>
<feature type="domain" description="Protein kinase" evidence="3">
    <location>
        <begin position="6"/>
        <end position="271"/>
    </location>
</feature>
<feature type="region of interest" description="Disordered" evidence="1">
    <location>
        <begin position="345"/>
        <end position="385"/>
    </location>
</feature>
<dbReference type="PANTHER" id="PTHR24361">
    <property type="entry name" value="MITOGEN-ACTIVATED KINASE KINASE KINASE"/>
    <property type="match status" value="1"/>
</dbReference>
<dbReference type="Pfam" id="PF00069">
    <property type="entry name" value="Pkinase"/>
    <property type="match status" value="1"/>
</dbReference>
<dbReference type="CDD" id="cd14014">
    <property type="entry name" value="STKc_PknB_like"/>
    <property type="match status" value="1"/>
</dbReference>
<gene>
    <name evidence="4" type="ORF">ACFSQZ_07170</name>
</gene>
<keyword evidence="2" id="KW-1133">Transmembrane helix</keyword>
<keyword evidence="4" id="KW-0723">Serine/threonine-protein kinase</keyword>
<keyword evidence="2" id="KW-0472">Membrane</keyword>
<dbReference type="InterPro" id="IPR000719">
    <property type="entry name" value="Prot_kinase_dom"/>
</dbReference>